<dbReference type="Gene3D" id="3.30.700.10">
    <property type="entry name" value="Glycoprotein, Type 4 Pilin"/>
    <property type="match status" value="1"/>
</dbReference>
<dbReference type="InterPro" id="IPR012902">
    <property type="entry name" value="N_methyl_site"/>
</dbReference>
<dbReference type="STRING" id="1619103.UU80_C0003G0012"/>
<dbReference type="PROSITE" id="PS00409">
    <property type="entry name" value="PROKAR_NTER_METHYL"/>
    <property type="match status" value="1"/>
</dbReference>
<organism evidence="2 3">
    <name type="scientific">candidate division WWE3 bacterium GW2011_GWA1_41_8</name>
    <dbReference type="NCBI Taxonomy" id="1619103"/>
    <lineage>
        <taxon>Bacteria</taxon>
        <taxon>Katanobacteria</taxon>
    </lineage>
</organism>
<comment type="caution">
    <text evidence="2">The sequence shown here is derived from an EMBL/GenBank/DDBJ whole genome shotgun (WGS) entry which is preliminary data.</text>
</comment>
<dbReference type="AlphaFoldDB" id="A0A0G0XE69"/>
<evidence type="ECO:0000313" key="3">
    <source>
        <dbReference type="Proteomes" id="UP000034920"/>
    </source>
</evidence>
<proteinExistence type="predicted"/>
<evidence type="ECO:0000313" key="2">
    <source>
        <dbReference type="EMBL" id="KKS22712.1"/>
    </source>
</evidence>
<keyword evidence="1" id="KW-0472">Membrane</keyword>
<evidence type="ECO:0008006" key="4">
    <source>
        <dbReference type="Google" id="ProtNLM"/>
    </source>
</evidence>
<dbReference type="EMBL" id="LCCA01000003">
    <property type="protein sequence ID" value="KKS22712.1"/>
    <property type="molecule type" value="Genomic_DNA"/>
</dbReference>
<dbReference type="InterPro" id="IPR045584">
    <property type="entry name" value="Pilin-like"/>
</dbReference>
<keyword evidence="1" id="KW-0812">Transmembrane</keyword>
<feature type="transmembrane region" description="Helical" evidence="1">
    <location>
        <begin position="16"/>
        <end position="37"/>
    </location>
</feature>
<evidence type="ECO:0000256" key="1">
    <source>
        <dbReference type="SAM" id="Phobius"/>
    </source>
</evidence>
<gene>
    <name evidence="2" type="ORF">UU80_C0003G0012</name>
</gene>
<dbReference type="Pfam" id="PF07963">
    <property type="entry name" value="N_methyl"/>
    <property type="match status" value="1"/>
</dbReference>
<dbReference type="Proteomes" id="UP000034920">
    <property type="component" value="Unassembled WGS sequence"/>
</dbReference>
<reference evidence="2 3" key="1">
    <citation type="journal article" date="2015" name="Nature">
        <title>rRNA introns, odd ribosomes, and small enigmatic genomes across a large radiation of phyla.</title>
        <authorList>
            <person name="Brown C.T."/>
            <person name="Hug L.A."/>
            <person name="Thomas B.C."/>
            <person name="Sharon I."/>
            <person name="Castelle C.J."/>
            <person name="Singh A."/>
            <person name="Wilkins M.J."/>
            <person name="Williams K.H."/>
            <person name="Banfield J.F."/>
        </authorList>
    </citation>
    <scope>NUCLEOTIDE SEQUENCE [LARGE SCALE GENOMIC DNA]</scope>
</reference>
<accession>A0A0G0XE69</accession>
<protein>
    <recommendedName>
        <fullName evidence="4">General secretion pathway protein G</fullName>
    </recommendedName>
</protein>
<sequence length="151" mass="16007">MIKPCLNHKHSQGFTLLEILLVVAAIGILAGIVIVAVNPAKQLGQTKNAQRKSDVNTILNAVYQYTLDNNGNLPPTITSTSTEICNTGGTCTGLIDLSVLTTDEEYLVAIPRDPSAATVDGSGYYVHQSANGRITVSAPNAELEEIISVTR</sequence>
<keyword evidence="1" id="KW-1133">Transmembrane helix</keyword>
<name>A0A0G0XE69_UNCKA</name>
<dbReference type="SUPFAM" id="SSF54523">
    <property type="entry name" value="Pili subunits"/>
    <property type="match status" value="1"/>
</dbReference>
<dbReference type="NCBIfam" id="TIGR02532">
    <property type="entry name" value="IV_pilin_GFxxxE"/>
    <property type="match status" value="1"/>
</dbReference>